<evidence type="ECO:0000259" key="1">
    <source>
        <dbReference type="PROSITE" id="PS51094"/>
    </source>
</evidence>
<reference evidence="2" key="1">
    <citation type="journal article" date="2020" name="mSystems">
        <title>Genome- and Community-Level Interaction Insights into Carbon Utilization and Element Cycling Functions of Hydrothermarchaeota in Hydrothermal Sediment.</title>
        <authorList>
            <person name="Zhou Z."/>
            <person name="Liu Y."/>
            <person name="Xu W."/>
            <person name="Pan J."/>
            <person name="Luo Z.H."/>
            <person name="Li M."/>
        </authorList>
    </citation>
    <scope>NUCLEOTIDE SEQUENCE [LARGE SCALE GENOMIC DNA]</scope>
    <source>
        <strain evidence="2">HyVt-489</strain>
    </source>
</reference>
<dbReference type="EMBL" id="DRMN01000415">
    <property type="protein sequence ID" value="HFB55554.1"/>
    <property type="molecule type" value="Genomic_DNA"/>
</dbReference>
<gene>
    <name evidence="2" type="ORF">ENJ46_06475</name>
</gene>
<dbReference type="PANTHER" id="PTHR47738">
    <property type="entry name" value="PTS SYSTEM FRUCTOSE-LIKE EIIA COMPONENT-RELATED"/>
    <property type="match status" value="1"/>
</dbReference>
<dbReference type="Pfam" id="PF00359">
    <property type="entry name" value="PTS_EIIA_2"/>
    <property type="match status" value="1"/>
</dbReference>
<dbReference type="InterPro" id="IPR051541">
    <property type="entry name" value="PTS_SugarTrans_NitroReg"/>
</dbReference>
<dbReference type="AlphaFoldDB" id="A0A7C3GBS5"/>
<organism evidence="2 3">
    <name type="scientific">Hellea balneolensis</name>
    <dbReference type="NCBI Taxonomy" id="287478"/>
    <lineage>
        <taxon>Bacteria</taxon>
        <taxon>Pseudomonadati</taxon>
        <taxon>Pseudomonadota</taxon>
        <taxon>Alphaproteobacteria</taxon>
        <taxon>Maricaulales</taxon>
        <taxon>Robiginitomaculaceae</taxon>
        <taxon>Hellea</taxon>
    </lineage>
</organism>
<evidence type="ECO:0000313" key="2">
    <source>
        <dbReference type="EMBL" id="HFB55554.1"/>
    </source>
</evidence>
<dbReference type="Gene3D" id="3.40.930.10">
    <property type="entry name" value="Mannitol-specific EII, Chain A"/>
    <property type="match status" value="1"/>
</dbReference>
<dbReference type="SUPFAM" id="SSF55804">
    <property type="entry name" value="Phoshotransferase/anion transport protein"/>
    <property type="match status" value="1"/>
</dbReference>
<dbReference type="GO" id="GO:0030295">
    <property type="term" value="F:protein kinase activator activity"/>
    <property type="evidence" value="ECO:0007669"/>
    <property type="project" value="TreeGrafter"/>
</dbReference>
<accession>A0A7C3GBS5</accession>
<sequence>MNTDTLFNARCIAPKLNVVSKKQLIQEMADLAVGCGAVSNNGTATSMKARDIVGAVMERERLGSTGVGNGVAIPHARIDGIDSVRAVFARLETSLEYDAIDDRPVDLIILLLAPKDAGSDHLKALAQISRLMRREEMRTRLRQAPDGDSLHLLLTEKPSVNAA</sequence>
<dbReference type="PANTHER" id="PTHR47738:SF1">
    <property type="entry name" value="NITROGEN REGULATORY PROTEIN"/>
    <property type="match status" value="1"/>
</dbReference>
<dbReference type="CDD" id="cd00211">
    <property type="entry name" value="PTS_IIA_fru"/>
    <property type="match status" value="1"/>
</dbReference>
<evidence type="ECO:0000313" key="3">
    <source>
        <dbReference type="Proteomes" id="UP000886042"/>
    </source>
</evidence>
<dbReference type="PROSITE" id="PS00372">
    <property type="entry name" value="PTS_EIIA_TYPE_2_HIS"/>
    <property type="match status" value="1"/>
</dbReference>
<protein>
    <submittedName>
        <fullName evidence="2">Transcriptional regulator</fullName>
    </submittedName>
</protein>
<comment type="caution">
    <text evidence="2">The sequence shown here is derived from an EMBL/GenBank/DDBJ whole genome shotgun (WGS) entry which is preliminary data.</text>
</comment>
<dbReference type="InterPro" id="IPR016152">
    <property type="entry name" value="PTrfase/Anion_transptr"/>
</dbReference>
<name>A0A7C3GBS5_9PROT</name>
<feature type="domain" description="PTS EIIA type-2" evidence="1">
    <location>
        <begin position="5"/>
        <end position="157"/>
    </location>
</feature>
<dbReference type="PROSITE" id="PS51094">
    <property type="entry name" value="PTS_EIIA_TYPE_2"/>
    <property type="match status" value="1"/>
</dbReference>
<dbReference type="Proteomes" id="UP000886042">
    <property type="component" value="Unassembled WGS sequence"/>
</dbReference>
<dbReference type="InterPro" id="IPR002178">
    <property type="entry name" value="PTS_EIIA_type-2_dom"/>
</dbReference>
<proteinExistence type="predicted"/>